<dbReference type="Proteomes" id="UP001304671">
    <property type="component" value="Unassembled WGS sequence"/>
</dbReference>
<dbReference type="EMBL" id="JAYFUL010000044">
    <property type="protein sequence ID" value="MEA5260083.1"/>
    <property type="molecule type" value="Genomic_DNA"/>
</dbReference>
<name>A0ABU5QSJ8_9BACT</name>
<feature type="transmembrane region" description="Helical" evidence="1">
    <location>
        <begin position="78"/>
        <end position="98"/>
    </location>
</feature>
<gene>
    <name evidence="2" type="ORF">VB264_19960</name>
</gene>
<evidence type="ECO:0000313" key="2">
    <source>
        <dbReference type="EMBL" id="MEA5260083.1"/>
    </source>
</evidence>
<comment type="caution">
    <text evidence="2">The sequence shown here is derived from an EMBL/GenBank/DDBJ whole genome shotgun (WGS) entry which is preliminary data.</text>
</comment>
<keyword evidence="1" id="KW-0472">Membrane</keyword>
<dbReference type="RefSeq" id="WP_323252272.1">
    <property type="nucleotide sequence ID" value="NZ_JAYFUL010000044.1"/>
</dbReference>
<keyword evidence="3" id="KW-1185">Reference proteome</keyword>
<evidence type="ECO:0000256" key="1">
    <source>
        <dbReference type="SAM" id="Phobius"/>
    </source>
</evidence>
<organism evidence="2 3">
    <name type="scientific">Arcicella aquatica</name>
    <dbReference type="NCBI Taxonomy" id="217141"/>
    <lineage>
        <taxon>Bacteria</taxon>
        <taxon>Pseudomonadati</taxon>
        <taxon>Bacteroidota</taxon>
        <taxon>Cytophagia</taxon>
        <taxon>Cytophagales</taxon>
        <taxon>Flectobacillaceae</taxon>
        <taxon>Arcicella</taxon>
    </lineage>
</organism>
<evidence type="ECO:0000313" key="3">
    <source>
        <dbReference type="Proteomes" id="UP001304671"/>
    </source>
</evidence>
<keyword evidence="1" id="KW-0812">Transmembrane</keyword>
<sequence length="141" mass="15774">MTDSSFQSVQSTSTSTENTMLAHRGFLPSPEILLQYEKVQPGFAERLLTITEKEQNKRLAREDRKQILEEKELNTERLQIIVGFLGICVVIGFCSYLAYLQQAIVAGSVASSVLIGLAYVFVSRRFPKTNKNDNSVVTNTP</sequence>
<accession>A0ABU5QSJ8</accession>
<dbReference type="Pfam" id="PF10097">
    <property type="entry name" value="DUF2335"/>
    <property type="match status" value="1"/>
</dbReference>
<dbReference type="InterPro" id="IPR019284">
    <property type="entry name" value="RP532"/>
</dbReference>
<reference evidence="2 3" key="1">
    <citation type="submission" date="2023-12" db="EMBL/GenBank/DDBJ databases">
        <title>Novel species of the genus Arcicella isolated from rivers.</title>
        <authorList>
            <person name="Lu H."/>
        </authorList>
    </citation>
    <scope>NUCLEOTIDE SEQUENCE [LARGE SCALE GENOMIC DNA]</scope>
    <source>
        <strain evidence="2 3">LMG 21963</strain>
    </source>
</reference>
<proteinExistence type="predicted"/>
<feature type="transmembrane region" description="Helical" evidence="1">
    <location>
        <begin position="104"/>
        <end position="122"/>
    </location>
</feature>
<keyword evidence="1" id="KW-1133">Transmembrane helix</keyword>
<protein>
    <submittedName>
        <fullName evidence="2">DUF2335 domain-containing protein</fullName>
    </submittedName>
</protein>